<sequence>MMANIIDWLGVETEYRAGLQSLRKMATEFGTSEGTIRRRAKQYGWVRDGSMVKRERVKAHFAGKPAPEVANQPEAVVKAIDAAAIEDIKDMGTGLENARLALEIANKALKRLAEEKQYLHLIVQDARNLKVLTETNRHNVEVIRRIRGLDDPATNDRIPLSEVDDVIIERYLHARTQ</sequence>
<dbReference type="eggNOG" id="ENOG5032QSW">
    <property type="taxonomic scope" value="Bacteria"/>
</dbReference>
<organism evidence="1 2">
    <name type="scientific">Hamiltonella defensa subsp. Acyrthosiphon pisum (strain 5AT)</name>
    <dbReference type="NCBI Taxonomy" id="572265"/>
    <lineage>
        <taxon>Bacteria</taxon>
        <taxon>Pseudomonadati</taxon>
        <taxon>Pseudomonadota</taxon>
        <taxon>Gammaproteobacteria</taxon>
        <taxon>Enterobacterales</taxon>
        <taxon>Enterobacteriaceae</taxon>
        <taxon>aphid secondary symbionts</taxon>
        <taxon>Candidatus Williamhamiltonella</taxon>
    </lineage>
</organism>
<dbReference type="EMBL" id="CP001277">
    <property type="protein sequence ID" value="ACQ68310.1"/>
    <property type="molecule type" value="Genomic_DNA"/>
</dbReference>
<keyword evidence="2" id="KW-1185">Reference proteome</keyword>
<proteinExistence type="predicted"/>
<accession>C4K6W7</accession>
<dbReference type="HOGENOM" id="CLU_1486406_0_0_6"/>
<reference evidence="1 2" key="1">
    <citation type="journal article" date="2009" name="Proc. Natl. Acad. Sci. U.S.A.">
        <title>Hamiltonella defensa, genome evolution of protective bacterial endosymbiont from pathogenic ancestors.</title>
        <authorList>
            <person name="Degnan P.H."/>
            <person name="Yu Y."/>
            <person name="Sisneros N."/>
            <person name="Wing R.A."/>
            <person name="Moran N.A."/>
        </authorList>
    </citation>
    <scope>NUCLEOTIDE SEQUENCE [LARGE SCALE GENOMIC DNA]</scope>
    <source>
        <strain evidence="2">5AT</strain>
    </source>
</reference>
<protein>
    <submittedName>
        <fullName evidence="1">Uncharacterized protein</fullName>
    </submittedName>
</protein>
<dbReference type="STRING" id="572265.HDEF_1703"/>
<evidence type="ECO:0000313" key="1">
    <source>
        <dbReference type="EMBL" id="ACQ68310.1"/>
    </source>
</evidence>
<dbReference type="Proteomes" id="UP000002334">
    <property type="component" value="Chromosome"/>
</dbReference>
<dbReference type="AlphaFoldDB" id="C4K6W7"/>
<evidence type="ECO:0000313" key="2">
    <source>
        <dbReference type="Proteomes" id="UP000002334"/>
    </source>
</evidence>
<dbReference type="KEGG" id="hde:HDEF_1703"/>
<gene>
    <name evidence="1" type="ordered locus">HDEF_1703</name>
</gene>
<name>C4K6W7_HAMD5</name>